<accession>A0ABY9JVK1</accession>
<sequence>MIAYSIMYKIQRKVITMTNEEKQVLQGLCESAKNIVEFYSFKTLPVEFDLVLAGDISFIYNVDGLTATVEECTINLDSQETDCGTVSEINAFQVRVTGCISYTASVEVEGQCGGLVCNFDPDEAGACPPQFFNNEQGIGQITISDFVQVDQVIGCSLTEPSAIKFTCDNVVVEELKFFDVINEVPLCEILLTDILAFSVFGVFKLPTIESLNISEKVGTNQTLIKQSHLSTNIQKVSGDKSKMSVSSQNGIIVPFAAVRSVPPGIDLDIDNGNFYFVYNVSNLTTCVETVTFTSSCQTECGTLTNVDGYQVRVIGDVNFIASITANSDCGGPICSYDGDIGGCPPNFNSNNLGEGNLSISGNTFINSVIGCSLTVPTPPSLECDTVTVSSLNIIQDELSASVCETMATANPLIVLGTFELPTID</sequence>
<dbReference type="EMBL" id="CP129013">
    <property type="protein sequence ID" value="WLR43436.1"/>
    <property type="molecule type" value="Genomic_DNA"/>
</dbReference>
<gene>
    <name evidence="1" type="ORF">LC087_04485</name>
</gene>
<dbReference type="RefSeq" id="WP_226538224.1">
    <property type="nucleotide sequence ID" value="NZ_CP129013.1"/>
</dbReference>
<protein>
    <submittedName>
        <fullName evidence="1">Uncharacterized protein</fullName>
    </submittedName>
</protein>
<proteinExistence type="predicted"/>
<evidence type="ECO:0000313" key="1">
    <source>
        <dbReference type="EMBL" id="WLR43436.1"/>
    </source>
</evidence>
<evidence type="ECO:0000313" key="2">
    <source>
        <dbReference type="Proteomes" id="UP001197974"/>
    </source>
</evidence>
<reference evidence="1 2" key="1">
    <citation type="submission" date="2023-06" db="EMBL/GenBank/DDBJ databases">
        <title>Five Gram-positive bacteria isolated from mangrove sediments in Shenzhen, Guangdong, China.</title>
        <authorList>
            <person name="Yu S."/>
            <person name="Zheng W."/>
            <person name="Huang Y."/>
        </authorList>
    </citation>
    <scope>NUCLEOTIDE SEQUENCE [LARGE SCALE GENOMIC DNA]</scope>
    <source>
        <strain evidence="1 2">SaN35-3</strain>
    </source>
</reference>
<name>A0ABY9JVK1_9BACI</name>
<organism evidence="1 2">
    <name type="scientific">Bacillus carboniphilus</name>
    <dbReference type="NCBI Taxonomy" id="86663"/>
    <lineage>
        <taxon>Bacteria</taxon>
        <taxon>Bacillati</taxon>
        <taxon>Bacillota</taxon>
        <taxon>Bacilli</taxon>
        <taxon>Bacillales</taxon>
        <taxon>Bacillaceae</taxon>
        <taxon>Bacillus</taxon>
    </lineage>
</organism>
<keyword evidence="2" id="KW-1185">Reference proteome</keyword>
<dbReference type="Proteomes" id="UP001197974">
    <property type="component" value="Chromosome"/>
</dbReference>